<organism evidence="1 2">
    <name type="scientific">Leptospira andrefontaineae</name>
    <dbReference type="NCBI Taxonomy" id="2484976"/>
    <lineage>
        <taxon>Bacteria</taxon>
        <taxon>Pseudomonadati</taxon>
        <taxon>Spirochaetota</taxon>
        <taxon>Spirochaetia</taxon>
        <taxon>Leptospirales</taxon>
        <taxon>Leptospiraceae</taxon>
        <taxon>Leptospira</taxon>
    </lineage>
</organism>
<sequence>MRKIFFILSISTFFVTLLLLDRLITSDPIIRFVRKQKTMQENSLDLCRLKLGELEKADKKTAIFLGSSQSFYFSTLSNNVNVWEPEAGVKLGIQNGFALTAVDFFAEMAILDEILEAKQRPDFIAVEISPFLANESLQIFRWDSNVYEKSFLDRFSQDELPVALRSKFRTGKFFHSLQYGVSFYNLATYSKRQNNPGLDPNAIQGVLEFTLFSKEQSDLKGKKGEEFFEREYTEGGKTQDHFGYYKNFRVWDGFYDILLKRVRKMEELGIKYVLWIPAIHPIHEKYVYKPQGVEEKFISHFKKRMKDFGNLNVFDARPLGKSCDSWADSVHLGSVCYKALADSLYNAGK</sequence>
<reference evidence="1" key="1">
    <citation type="journal article" date="2019" name="PLoS Negl. Trop. Dis.">
        <title>Revisiting the worldwide diversity of Leptospira species in the environment.</title>
        <authorList>
            <person name="Vincent A.T."/>
            <person name="Schiettekatte O."/>
            <person name="Bourhy P."/>
            <person name="Veyrier F.J."/>
            <person name="Picardeau M."/>
        </authorList>
    </citation>
    <scope>NUCLEOTIDE SEQUENCE [LARGE SCALE GENOMIC DNA]</scope>
    <source>
        <strain evidence="1">201800301</strain>
    </source>
</reference>
<evidence type="ECO:0000313" key="1">
    <source>
        <dbReference type="EMBL" id="TGK35401.1"/>
    </source>
</evidence>
<dbReference type="Pfam" id="PF07611">
    <property type="entry name" value="DUF1574"/>
    <property type="match status" value="1"/>
</dbReference>
<dbReference type="EMBL" id="RQEY01000028">
    <property type="protein sequence ID" value="TGK35401.1"/>
    <property type="molecule type" value="Genomic_DNA"/>
</dbReference>
<name>A0A4R9GW59_9LEPT</name>
<comment type="caution">
    <text evidence="1">The sequence shown here is derived from an EMBL/GenBank/DDBJ whole genome shotgun (WGS) entry which is preliminary data.</text>
</comment>
<dbReference type="InterPro" id="IPR011468">
    <property type="entry name" value="DUF1574"/>
</dbReference>
<evidence type="ECO:0000313" key="2">
    <source>
        <dbReference type="Proteomes" id="UP000298097"/>
    </source>
</evidence>
<proteinExistence type="predicted"/>
<gene>
    <name evidence="1" type="ORF">EHO65_19830</name>
</gene>
<dbReference type="AlphaFoldDB" id="A0A4R9GW59"/>
<protein>
    <submittedName>
        <fullName evidence="1">DUF1574 domain-containing protein</fullName>
    </submittedName>
</protein>
<accession>A0A4R9GW59</accession>
<dbReference type="RefSeq" id="WP_135776269.1">
    <property type="nucleotide sequence ID" value="NZ_RQEY01000028.1"/>
</dbReference>
<dbReference type="OrthoDB" id="317932at2"/>
<keyword evidence="2" id="KW-1185">Reference proteome</keyword>
<dbReference type="Proteomes" id="UP000298097">
    <property type="component" value="Unassembled WGS sequence"/>
</dbReference>